<comment type="subcellular location">
    <subcellularLocation>
        <location evidence="1 11">Cell membrane</location>
        <topology evidence="1 11">Multi-pass membrane protein</topology>
    </subcellularLocation>
</comment>
<dbReference type="PROSITE" id="PS50262">
    <property type="entry name" value="G_PROTEIN_RECEP_F1_2"/>
    <property type="match status" value="1"/>
</dbReference>
<evidence type="ECO:0000256" key="6">
    <source>
        <dbReference type="ARBA" id="ARBA00023040"/>
    </source>
</evidence>
<dbReference type="SUPFAM" id="SSF81321">
    <property type="entry name" value="Family A G protein-coupled receptor-like"/>
    <property type="match status" value="1"/>
</dbReference>
<dbReference type="PANTHER" id="PTHR26452">
    <property type="entry name" value="OLFACTORY RECEPTOR"/>
    <property type="match status" value="1"/>
</dbReference>
<name>A0A974H4J8_XENLA</name>
<keyword evidence="4 11" id="KW-0552">Olfaction</keyword>
<evidence type="ECO:0000313" key="13">
    <source>
        <dbReference type="EMBL" id="OCT64652.1"/>
    </source>
</evidence>
<evidence type="ECO:0000256" key="8">
    <source>
        <dbReference type="ARBA" id="ARBA00023170"/>
    </source>
</evidence>
<evidence type="ECO:0000313" key="14">
    <source>
        <dbReference type="Proteomes" id="UP000694892"/>
    </source>
</evidence>
<dbReference type="Gene3D" id="1.20.1070.10">
    <property type="entry name" value="Rhodopsin 7-helix transmembrane proteins"/>
    <property type="match status" value="1"/>
</dbReference>
<evidence type="ECO:0000256" key="1">
    <source>
        <dbReference type="ARBA" id="ARBA00004651"/>
    </source>
</evidence>
<dbReference type="PRINTS" id="PR00237">
    <property type="entry name" value="GPCRRHODOPSN"/>
</dbReference>
<protein>
    <recommendedName>
        <fullName evidence="11">Olfactory receptor</fullName>
    </recommendedName>
</protein>
<gene>
    <name evidence="13" type="ORF">XELAEV_18045751mg</name>
</gene>
<evidence type="ECO:0000256" key="7">
    <source>
        <dbReference type="ARBA" id="ARBA00023136"/>
    </source>
</evidence>
<feature type="transmembrane region" description="Helical" evidence="11">
    <location>
        <begin position="191"/>
        <end position="215"/>
    </location>
</feature>
<keyword evidence="9 10" id="KW-0807">Transducer</keyword>
<evidence type="ECO:0000259" key="12">
    <source>
        <dbReference type="PROSITE" id="PS50262"/>
    </source>
</evidence>
<evidence type="ECO:0000256" key="2">
    <source>
        <dbReference type="ARBA" id="ARBA00022475"/>
    </source>
</evidence>
<feature type="transmembrane region" description="Helical" evidence="11">
    <location>
        <begin position="94"/>
        <end position="115"/>
    </location>
</feature>
<dbReference type="InterPro" id="IPR000276">
    <property type="entry name" value="GPCR_Rhodpsn"/>
</dbReference>
<dbReference type="AlphaFoldDB" id="A0A974H4J8"/>
<feature type="transmembrane region" description="Helical" evidence="11">
    <location>
        <begin position="271"/>
        <end position="291"/>
    </location>
</feature>
<dbReference type="InterPro" id="IPR017452">
    <property type="entry name" value="GPCR_Rhodpsn_7TM"/>
</dbReference>
<evidence type="ECO:0000256" key="4">
    <source>
        <dbReference type="ARBA" id="ARBA00022725"/>
    </source>
</evidence>
<comment type="similarity">
    <text evidence="10">Belongs to the G-protein coupled receptor 1 family.</text>
</comment>
<keyword evidence="6 10" id="KW-0297">G-protein coupled receptor</keyword>
<feature type="transmembrane region" description="Helical" evidence="11">
    <location>
        <begin position="60"/>
        <end position="82"/>
    </location>
</feature>
<dbReference type="GO" id="GO:0004930">
    <property type="term" value="F:G protein-coupled receptor activity"/>
    <property type="evidence" value="ECO:0007669"/>
    <property type="project" value="UniProtKB-KW"/>
</dbReference>
<evidence type="ECO:0000256" key="5">
    <source>
        <dbReference type="ARBA" id="ARBA00022989"/>
    </source>
</evidence>
<organism evidence="13 14">
    <name type="scientific">Xenopus laevis</name>
    <name type="common">African clawed frog</name>
    <dbReference type="NCBI Taxonomy" id="8355"/>
    <lineage>
        <taxon>Eukaryota</taxon>
        <taxon>Metazoa</taxon>
        <taxon>Chordata</taxon>
        <taxon>Craniata</taxon>
        <taxon>Vertebrata</taxon>
        <taxon>Euteleostomi</taxon>
        <taxon>Amphibia</taxon>
        <taxon>Batrachia</taxon>
        <taxon>Anura</taxon>
        <taxon>Pipoidea</taxon>
        <taxon>Pipidae</taxon>
        <taxon>Xenopodinae</taxon>
        <taxon>Xenopus</taxon>
        <taxon>Xenopus</taxon>
    </lineage>
</organism>
<dbReference type="GO" id="GO:0005886">
    <property type="term" value="C:plasma membrane"/>
    <property type="evidence" value="ECO:0007669"/>
    <property type="project" value="UniProtKB-SubCell"/>
</dbReference>
<keyword evidence="7 11" id="KW-0472">Membrane</keyword>
<dbReference type="Proteomes" id="UP000694892">
    <property type="component" value="Chromosome 9_10L"/>
</dbReference>
<accession>A0A974H4J8</accession>
<evidence type="ECO:0000256" key="3">
    <source>
        <dbReference type="ARBA" id="ARBA00022692"/>
    </source>
</evidence>
<sequence length="310" mass="35174">MLQNQTVIDEFILLSFTNSQIIRHLLFPVFSLLYMMTVSVNFLIMVLIHHDFHLHTPMYFFLMNLASLDAFSSSVIIPRILVDLLTEKRIISRVACVTQIFFFLMFATAESFLLVGMSYDRYIAICLPLHYVKSMSWKICGLLASVAWSLGFSNALIHALCTHNLVFCAQNIIDSFFCDLPLLLQLSCTDIFINMLVIFFATFTLGFFAVGLTFAPYVPILQAIWRIPTKEGKRKAFSTCTSHISVVFTFYGSLFFTFLRPASIHHPIADILVPIVYTAITPILNPIIYSLRNKDLKGALHTILLSSLKG</sequence>
<dbReference type="Pfam" id="PF13853">
    <property type="entry name" value="7tm_4"/>
    <property type="match status" value="1"/>
</dbReference>
<feature type="transmembrane region" description="Helical" evidence="11">
    <location>
        <begin position="135"/>
        <end position="157"/>
    </location>
</feature>
<keyword evidence="5 11" id="KW-1133">Transmembrane helix</keyword>
<dbReference type="InterPro" id="IPR000725">
    <property type="entry name" value="Olfact_rcpt"/>
</dbReference>
<keyword evidence="3 10" id="KW-0812">Transmembrane</keyword>
<feature type="domain" description="G-protein coupled receptors family 1 profile" evidence="12">
    <location>
        <begin position="40"/>
        <end position="289"/>
    </location>
</feature>
<dbReference type="GO" id="GO:0004984">
    <property type="term" value="F:olfactory receptor activity"/>
    <property type="evidence" value="ECO:0007669"/>
    <property type="project" value="InterPro"/>
</dbReference>
<evidence type="ECO:0000256" key="9">
    <source>
        <dbReference type="ARBA" id="ARBA00023224"/>
    </source>
</evidence>
<keyword evidence="11" id="KW-0716">Sensory transduction</keyword>
<keyword evidence="8 10" id="KW-0675">Receptor</keyword>
<evidence type="ECO:0000256" key="10">
    <source>
        <dbReference type="RuleBase" id="RU000688"/>
    </source>
</evidence>
<keyword evidence="2 11" id="KW-1003">Cell membrane</keyword>
<dbReference type="PROSITE" id="PS00237">
    <property type="entry name" value="G_PROTEIN_RECEP_F1_1"/>
    <property type="match status" value="1"/>
</dbReference>
<feature type="transmembrane region" description="Helical" evidence="11">
    <location>
        <begin position="236"/>
        <end position="259"/>
    </location>
</feature>
<proteinExistence type="inferred from homology"/>
<dbReference type="FunFam" id="1.20.1070.10:FF:000015">
    <property type="entry name" value="Olfactory receptor"/>
    <property type="match status" value="1"/>
</dbReference>
<feature type="transmembrane region" description="Helical" evidence="11">
    <location>
        <begin position="25"/>
        <end position="48"/>
    </location>
</feature>
<dbReference type="PRINTS" id="PR00245">
    <property type="entry name" value="OLFACTORYR"/>
</dbReference>
<reference evidence="14" key="1">
    <citation type="journal article" date="2016" name="Nature">
        <title>Genome evolution in the allotetraploid frog Xenopus laevis.</title>
        <authorList>
            <person name="Session A.M."/>
            <person name="Uno Y."/>
            <person name="Kwon T."/>
            <person name="Chapman J.A."/>
            <person name="Toyoda A."/>
            <person name="Takahashi S."/>
            <person name="Fukui A."/>
            <person name="Hikosaka A."/>
            <person name="Suzuki A."/>
            <person name="Kondo M."/>
            <person name="van Heeringen S.J."/>
            <person name="Quigley I."/>
            <person name="Heinz S."/>
            <person name="Ogino H."/>
            <person name="Ochi H."/>
            <person name="Hellsten U."/>
            <person name="Lyons J.B."/>
            <person name="Simakov O."/>
            <person name="Putnam N."/>
            <person name="Stites J."/>
            <person name="Kuroki Y."/>
            <person name="Tanaka T."/>
            <person name="Michiue T."/>
            <person name="Watanabe M."/>
            <person name="Bogdanovic O."/>
            <person name="Lister R."/>
            <person name="Georgiou G."/>
            <person name="Paranjpe S.S."/>
            <person name="van Kruijsbergen I."/>
            <person name="Shu S."/>
            <person name="Carlson J."/>
            <person name="Kinoshita T."/>
            <person name="Ohta Y."/>
            <person name="Mawaribuchi S."/>
            <person name="Jenkins J."/>
            <person name="Grimwood J."/>
            <person name="Schmutz J."/>
            <person name="Mitros T."/>
            <person name="Mozaffari S.V."/>
            <person name="Suzuki Y."/>
            <person name="Haramoto Y."/>
            <person name="Yamamoto T.S."/>
            <person name="Takagi C."/>
            <person name="Heald R."/>
            <person name="Miller K."/>
            <person name="Haudenschild C."/>
            <person name="Kitzman J."/>
            <person name="Nakayama T."/>
            <person name="Izutsu Y."/>
            <person name="Robert J."/>
            <person name="Fortriede J."/>
            <person name="Burns K."/>
            <person name="Lotay V."/>
            <person name="Karimi K."/>
            <person name="Yasuoka Y."/>
            <person name="Dichmann D.S."/>
            <person name="Flajnik M.F."/>
            <person name="Houston D.W."/>
            <person name="Shendure J."/>
            <person name="DuPasquier L."/>
            <person name="Vize P.D."/>
            <person name="Zorn A.M."/>
            <person name="Ito M."/>
            <person name="Marcotte E.M."/>
            <person name="Wallingford J.B."/>
            <person name="Ito Y."/>
            <person name="Asashima M."/>
            <person name="Ueno N."/>
            <person name="Matsuda Y."/>
            <person name="Veenstra G.J."/>
            <person name="Fujiyama A."/>
            <person name="Harland R.M."/>
            <person name="Taira M."/>
            <person name="Rokhsar D.S."/>
        </authorList>
    </citation>
    <scope>NUCLEOTIDE SEQUENCE [LARGE SCALE GENOMIC DNA]</scope>
    <source>
        <strain evidence="14">J</strain>
    </source>
</reference>
<dbReference type="EMBL" id="CM004482">
    <property type="protein sequence ID" value="OCT64652.1"/>
    <property type="molecule type" value="Genomic_DNA"/>
</dbReference>
<dbReference type="InterPro" id="IPR050516">
    <property type="entry name" value="Olfactory_GPCR"/>
</dbReference>
<evidence type="ECO:0000256" key="11">
    <source>
        <dbReference type="RuleBase" id="RU363047"/>
    </source>
</evidence>